<gene>
    <name evidence="4" type="ORF">HLA92_02310</name>
</gene>
<evidence type="ECO:0000259" key="3">
    <source>
        <dbReference type="PROSITE" id="PS50893"/>
    </source>
</evidence>
<keyword evidence="5" id="KW-1185">Reference proteome</keyword>
<dbReference type="Pfam" id="PF00005">
    <property type="entry name" value="ABC_tran"/>
    <property type="match status" value="1"/>
</dbReference>
<name>A0A6M4JDU7_9MOLU</name>
<evidence type="ECO:0000313" key="4">
    <source>
        <dbReference type="EMBL" id="QJR44256.1"/>
    </source>
</evidence>
<dbReference type="RefSeq" id="WP_171113145.1">
    <property type="nucleotide sequence ID" value="NZ_CP053097.1"/>
</dbReference>
<accession>A0A6M4JDU7</accession>
<dbReference type="InterPro" id="IPR003593">
    <property type="entry name" value="AAA+_ATPase"/>
</dbReference>
<dbReference type="PANTHER" id="PTHR43875:SF1">
    <property type="entry name" value="OSMOPROTECTIVE COMPOUNDS UPTAKE ATP-BINDING PROTEIN GGTA"/>
    <property type="match status" value="1"/>
</dbReference>
<keyword evidence="1" id="KW-0547">Nucleotide-binding</keyword>
<dbReference type="Proteomes" id="UP000502118">
    <property type="component" value="Chromosome"/>
</dbReference>
<evidence type="ECO:0000256" key="2">
    <source>
        <dbReference type="ARBA" id="ARBA00022840"/>
    </source>
</evidence>
<feature type="domain" description="ABC transporter" evidence="3">
    <location>
        <begin position="8"/>
        <end position="314"/>
    </location>
</feature>
<dbReference type="PROSITE" id="PS00211">
    <property type="entry name" value="ABC_TRANSPORTER_1"/>
    <property type="match status" value="1"/>
</dbReference>
<dbReference type="AlphaFoldDB" id="A0A6M4JDU7"/>
<proteinExistence type="predicted"/>
<dbReference type="PROSITE" id="PS50893">
    <property type="entry name" value="ABC_TRANSPORTER_2"/>
    <property type="match status" value="1"/>
</dbReference>
<dbReference type="KEGG" id="mmio:HLA92_02310"/>
<organism evidence="4 5">
    <name type="scientific">Mycoplasma miroungirhinis</name>
    <dbReference type="NCBI Taxonomy" id="754516"/>
    <lineage>
        <taxon>Bacteria</taxon>
        <taxon>Bacillati</taxon>
        <taxon>Mycoplasmatota</taxon>
        <taxon>Mollicutes</taxon>
        <taxon>Mycoplasmataceae</taxon>
        <taxon>Mycoplasma</taxon>
    </lineage>
</organism>
<dbReference type="Gene3D" id="3.40.50.300">
    <property type="entry name" value="P-loop containing nucleotide triphosphate hydrolases"/>
    <property type="match status" value="1"/>
</dbReference>
<protein>
    <submittedName>
        <fullName evidence="4">ABC transporter ATP-binding protein</fullName>
    </submittedName>
</protein>
<dbReference type="SUPFAM" id="SSF52540">
    <property type="entry name" value="P-loop containing nucleoside triphosphate hydrolases"/>
    <property type="match status" value="1"/>
</dbReference>
<dbReference type="EMBL" id="CP053097">
    <property type="protein sequence ID" value="QJR44256.1"/>
    <property type="molecule type" value="Genomic_DNA"/>
</dbReference>
<dbReference type="Gene3D" id="2.40.50.100">
    <property type="match status" value="1"/>
</dbReference>
<dbReference type="GO" id="GO:0055052">
    <property type="term" value="C:ATP-binding cassette (ABC) transporter complex, substrate-binding subunit-containing"/>
    <property type="evidence" value="ECO:0007669"/>
    <property type="project" value="TreeGrafter"/>
</dbReference>
<evidence type="ECO:0000313" key="5">
    <source>
        <dbReference type="Proteomes" id="UP000502118"/>
    </source>
</evidence>
<dbReference type="InterPro" id="IPR017871">
    <property type="entry name" value="ABC_transporter-like_CS"/>
</dbReference>
<reference evidence="4 5" key="1">
    <citation type="submission" date="2020-05" db="EMBL/GenBank/DDBJ databases">
        <title>Novel Mycoplasma species detected in Mirounga angustirostris (northern elephant seal) from the USA.</title>
        <authorList>
            <person name="Volokhov D.V."/>
        </authorList>
    </citation>
    <scope>NUCLEOTIDE SEQUENCE [LARGE SCALE GENOMIC DNA]</scope>
    <source>
        <strain evidence="4 5">Mirounga ES2806-NAS</strain>
    </source>
</reference>
<dbReference type="InterPro" id="IPR047641">
    <property type="entry name" value="ABC_transpr_MalK/UgpC-like"/>
</dbReference>
<dbReference type="SMART" id="SM00382">
    <property type="entry name" value="AAA"/>
    <property type="match status" value="1"/>
</dbReference>
<dbReference type="GO" id="GO:0005524">
    <property type="term" value="F:ATP binding"/>
    <property type="evidence" value="ECO:0007669"/>
    <property type="project" value="UniProtKB-KW"/>
</dbReference>
<dbReference type="InterPro" id="IPR027417">
    <property type="entry name" value="P-loop_NTPase"/>
</dbReference>
<sequence>MLEPNTIVEIKNLTFKYTTKQKNNDLEISHIKIPENKIISLLGPSGSGKTTLLNIILGFLKPSQGEVIIKNNPETHEIAYIMQENSVYESVNVFNNIFLSAVNSTKWVVETRINYFHNLYNNSPEKVTQKAWNSLENYQKSTIFDSQNHRWKNILNSKWKYLELIFSFIFNTTIKNKLKIIIQSKLKKLFKNELNSIAKKLDIDELLTKNVNDLSGGQKQRVAFAKGIIKKTQLVLMDEPFSALDAKIKESTIQWLLKIKKEFNLSIILVTHDQRDAINISDQIILLNKGKIQQFSTSDQLYYDPNNIFVAKFIGSPEINFIKEDENFSYYIRHNKMQVTLDENGKYSVIFKKHFGDLILYTIKVNETLNWNIILQNADIDINKKINILYDEKDLIKFDKQGQRVYEK</sequence>
<dbReference type="GO" id="GO:0016887">
    <property type="term" value="F:ATP hydrolysis activity"/>
    <property type="evidence" value="ECO:0007669"/>
    <property type="project" value="InterPro"/>
</dbReference>
<dbReference type="InterPro" id="IPR003439">
    <property type="entry name" value="ABC_transporter-like_ATP-bd"/>
</dbReference>
<keyword evidence="2 4" id="KW-0067">ATP-binding</keyword>
<evidence type="ECO:0000256" key="1">
    <source>
        <dbReference type="ARBA" id="ARBA00022741"/>
    </source>
</evidence>
<dbReference type="PANTHER" id="PTHR43875">
    <property type="entry name" value="MALTODEXTRIN IMPORT ATP-BINDING PROTEIN MSMX"/>
    <property type="match status" value="1"/>
</dbReference>